<evidence type="ECO:0000313" key="1">
    <source>
        <dbReference type="EMBL" id="AXG12008.1"/>
    </source>
</evidence>
<protein>
    <submittedName>
        <fullName evidence="1">Uncharacterized protein</fullName>
    </submittedName>
</protein>
<organism evidence="1 2">
    <name type="scientific">Haloplanus rubicundus</name>
    <dbReference type="NCBI Taxonomy" id="1547898"/>
    <lineage>
        <taxon>Archaea</taxon>
        <taxon>Methanobacteriati</taxon>
        <taxon>Methanobacteriota</taxon>
        <taxon>Stenosarchaea group</taxon>
        <taxon>Halobacteria</taxon>
        <taxon>Halobacteriales</taxon>
        <taxon>Haloferacaceae</taxon>
        <taxon>Haloplanus</taxon>
    </lineage>
</organism>
<dbReference type="EMBL" id="CP031149">
    <property type="protein sequence ID" value="AXG12008.1"/>
    <property type="molecule type" value="Genomic_DNA"/>
</dbReference>
<dbReference type="RefSeq" id="WP_114606912.1">
    <property type="nucleotide sequence ID" value="NZ_CP031149.1"/>
</dbReference>
<evidence type="ECO:0000313" key="2">
    <source>
        <dbReference type="Proteomes" id="UP000252985"/>
    </source>
</evidence>
<gene>
    <name evidence="1" type="ORF">DU484_19105</name>
</gene>
<dbReference type="AlphaFoldDB" id="A0A345EII6"/>
<geneLocation type="plasmid" evidence="2">
    <name>pcba1112-02</name>
</geneLocation>
<accession>A0A345EII6</accession>
<dbReference type="Proteomes" id="UP000252985">
    <property type="component" value="Plasmid pCBA1112-02"/>
</dbReference>
<dbReference type="GeneID" id="37289133"/>
<dbReference type="KEGG" id="haq:DU484_19105"/>
<reference evidence="1 2" key="1">
    <citation type="submission" date="2018-07" db="EMBL/GenBank/DDBJ databases">
        <title>Genome sequences of Haloplanus sp. CBA1112.</title>
        <authorList>
            <person name="Kim Y.B."/>
            <person name="Roh S.W."/>
        </authorList>
    </citation>
    <scope>NUCLEOTIDE SEQUENCE [LARGE SCALE GENOMIC DNA]</scope>
    <source>
        <strain evidence="1 2">CBA1112</strain>
        <plasmid evidence="2">pcba1112-02</plasmid>
    </source>
</reference>
<name>A0A345EII6_9EURY</name>
<keyword evidence="1" id="KW-0614">Plasmid</keyword>
<sequence length="114" mass="12989">MNITSTYPTLSLESLFEPGSFTMITIMDGPGVDGLERYFLGFYNKDIRDDDGSFLARPVGHHELPYPMTLPEIEDWALDYLSVPEEALTECEARQLRAKRALEADRSSDEREQV</sequence>
<proteinExistence type="predicted"/>